<dbReference type="AlphaFoldDB" id="A0A9P8FPG4"/>
<dbReference type="EMBL" id="JAHFXS010001124">
    <property type="protein sequence ID" value="KAG9979475.1"/>
    <property type="molecule type" value="Genomic_DNA"/>
</dbReference>
<sequence>RRAQEDQKALAEGKGLSDIILDQIWDVWTWGKHKEAQVETEVKSEVEKKN</sequence>
<accession>A0A9P8FPG4</accession>
<keyword evidence="2" id="KW-1185">Reference proteome</keyword>
<reference evidence="1" key="2">
    <citation type="submission" date="2021-08" db="EMBL/GenBank/DDBJ databases">
        <authorList>
            <person name="Gostincar C."/>
            <person name="Sun X."/>
            <person name="Song Z."/>
            <person name="Gunde-Cimerman N."/>
        </authorList>
    </citation>
    <scope>NUCLEOTIDE SEQUENCE</scope>
    <source>
        <strain evidence="1">EXF-9298</strain>
    </source>
</reference>
<evidence type="ECO:0000313" key="2">
    <source>
        <dbReference type="Proteomes" id="UP000729357"/>
    </source>
</evidence>
<comment type="caution">
    <text evidence="1">The sequence shown here is derived from an EMBL/GenBank/DDBJ whole genome shotgun (WGS) entry which is preliminary data.</text>
</comment>
<reference evidence="1" key="1">
    <citation type="journal article" date="2021" name="J Fungi (Basel)">
        <title>Virulence traits and population genomics of the black yeast Aureobasidium melanogenum.</title>
        <authorList>
            <person name="Cernosa A."/>
            <person name="Sun X."/>
            <person name="Gostincar C."/>
            <person name="Fang C."/>
            <person name="Gunde-Cimerman N."/>
            <person name="Song Z."/>
        </authorList>
    </citation>
    <scope>NUCLEOTIDE SEQUENCE</scope>
    <source>
        <strain evidence="1">EXF-9298</strain>
    </source>
</reference>
<organism evidence="1 2">
    <name type="scientific">Aureobasidium melanogenum</name>
    <name type="common">Aureobasidium pullulans var. melanogenum</name>
    <dbReference type="NCBI Taxonomy" id="46634"/>
    <lineage>
        <taxon>Eukaryota</taxon>
        <taxon>Fungi</taxon>
        <taxon>Dikarya</taxon>
        <taxon>Ascomycota</taxon>
        <taxon>Pezizomycotina</taxon>
        <taxon>Dothideomycetes</taxon>
        <taxon>Dothideomycetidae</taxon>
        <taxon>Dothideales</taxon>
        <taxon>Saccotheciaceae</taxon>
        <taxon>Aureobasidium</taxon>
    </lineage>
</organism>
<feature type="non-terminal residue" evidence="1">
    <location>
        <position position="50"/>
    </location>
</feature>
<name>A0A9P8FPG4_AURME</name>
<protein>
    <submittedName>
        <fullName evidence="1">Uncharacterized protein</fullName>
    </submittedName>
</protein>
<evidence type="ECO:0000313" key="1">
    <source>
        <dbReference type="EMBL" id="KAG9979475.1"/>
    </source>
</evidence>
<proteinExistence type="predicted"/>
<dbReference type="Proteomes" id="UP000729357">
    <property type="component" value="Unassembled WGS sequence"/>
</dbReference>
<gene>
    <name evidence="1" type="ORF">KCU98_g8755</name>
</gene>
<feature type="non-terminal residue" evidence="1">
    <location>
        <position position="1"/>
    </location>
</feature>